<organism evidence="2 3">
    <name type="scientific">Nocardia terpenica</name>
    <dbReference type="NCBI Taxonomy" id="455432"/>
    <lineage>
        <taxon>Bacteria</taxon>
        <taxon>Bacillati</taxon>
        <taxon>Actinomycetota</taxon>
        <taxon>Actinomycetes</taxon>
        <taxon>Mycobacteriales</taxon>
        <taxon>Nocardiaceae</taxon>
        <taxon>Nocardia</taxon>
    </lineage>
</organism>
<reference evidence="2 3" key="1">
    <citation type="submission" date="2016-04" db="EMBL/GenBank/DDBJ databases">
        <authorList>
            <person name="Evans L.H."/>
            <person name="Alamgir A."/>
            <person name="Owens N."/>
            <person name="Weber N.D."/>
            <person name="Virtaneva K."/>
            <person name="Barbian K."/>
            <person name="Babar A."/>
            <person name="Rosenke K."/>
        </authorList>
    </citation>
    <scope>NUCLEOTIDE SEQUENCE [LARGE SCALE GENOMIC DNA]</scope>
    <source>
        <strain evidence="2 3">IFM 0406</strain>
    </source>
</reference>
<gene>
    <name evidence="2" type="ORF">AWN90_30165</name>
</gene>
<evidence type="ECO:0000256" key="1">
    <source>
        <dbReference type="SAM" id="Phobius"/>
    </source>
</evidence>
<dbReference type="Proteomes" id="UP000076512">
    <property type="component" value="Unassembled WGS sequence"/>
</dbReference>
<dbReference type="EMBL" id="LWGR01000007">
    <property type="protein sequence ID" value="KZM73000.1"/>
    <property type="molecule type" value="Genomic_DNA"/>
</dbReference>
<accession>A0A164M3J3</accession>
<keyword evidence="1" id="KW-0812">Transmembrane</keyword>
<keyword evidence="1" id="KW-0472">Membrane</keyword>
<keyword evidence="3" id="KW-1185">Reference proteome</keyword>
<protein>
    <submittedName>
        <fullName evidence="2">Uncharacterized protein</fullName>
    </submittedName>
</protein>
<dbReference type="AlphaFoldDB" id="A0A164M3J3"/>
<evidence type="ECO:0000313" key="3">
    <source>
        <dbReference type="Proteomes" id="UP000076512"/>
    </source>
</evidence>
<evidence type="ECO:0000313" key="2">
    <source>
        <dbReference type="EMBL" id="KZM73000.1"/>
    </source>
</evidence>
<proteinExistence type="predicted"/>
<comment type="caution">
    <text evidence="2">The sequence shown here is derived from an EMBL/GenBank/DDBJ whole genome shotgun (WGS) entry which is preliminary data.</text>
</comment>
<feature type="transmembrane region" description="Helical" evidence="1">
    <location>
        <begin position="44"/>
        <end position="64"/>
    </location>
</feature>
<name>A0A164M3J3_9NOCA</name>
<dbReference type="STRING" id="455432.AWN90_30165"/>
<keyword evidence="1" id="KW-1133">Transmembrane helix</keyword>
<sequence>MIMPATPSWVRRNRFVAWASYFCVLIGFGTLAMALTAAGSHHTGWALMAGGICAATLIVGLTLIGTTVHRDHIDHHATPNLLSDSSWDETPAYARRRGIPARSKRLDPGMGH</sequence>